<dbReference type="InterPro" id="IPR029056">
    <property type="entry name" value="Ribokinase-like"/>
</dbReference>
<reference evidence="1" key="1">
    <citation type="submission" date="2020-08" db="EMBL/GenBank/DDBJ databases">
        <title>Plant Genome Project.</title>
        <authorList>
            <person name="Zhang R.-G."/>
        </authorList>
    </citation>
    <scope>NUCLEOTIDE SEQUENCE</scope>
    <source>
        <strain evidence="1">WSP0</strain>
        <tissue evidence="1">Leaf</tissue>
    </source>
</reference>
<gene>
    <name evidence="1" type="ORF">RHGRI_026753</name>
</gene>
<dbReference type="PANTHER" id="PTHR47826">
    <property type="entry name" value="OS03G0164700 PROTEIN"/>
    <property type="match status" value="1"/>
</dbReference>
<evidence type="ECO:0000313" key="2">
    <source>
        <dbReference type="Proteomes" id="UP000823749"/>
    </source>
</evidence>
<keyword evidence="2" id="KW-1185">Reference proteome</keyword>
<organism evidence="1 2">
    <name type="scientific">Rhododendron griersonianum</name>
    <dbReference type="NCBI Taxonomy" id="479676"/>
    <lineage>
        <taxon>Eukaryota</taxon>
        <taxon>Viridiplantae</taxon>
        <taxon>Streptophyta</taxon>
        <taxon>Embryophyta</taxon>
        <taxon>Tracheophyta</taxon>
        <taxon>Spermatophyta</taxon>
        <taxon>Magnoliopsida</taxon>
        <taxon>eudicotyledons</taxon>
        <taxon>Gunneridae</taxon>
        <taxon>Pentapetalae</taxon>
        <taxon>asterids</taxon>
        <taxon>Ericales</taxon>
        <taxon>Ericaceae</taxon>
        <taxon>Ericoideae</taxon>
        <taxon>Rhodoreae</taxon>
        <taxon>Rhododendron</taxon>
    </lineage>
</organism>
<name>A0AAV6IXG7_9ERIC</name>
<comment type="caution">
    <text evidence="1">The sequence shown here is derived from an EMBL/GenBank/DDBJ whole genome shotgun (WGS) entry which is preliminary data.</text>
</comment>
<dbReference type="AlphaFoldDB" id="A0AAV6IXG7"/>
<dbReference type="EMBL" id="JACTNZ010000009">
    <property type="protein sequence ID" value="KAG5532228.1"/>
    <property type="molecule type" value="Genomic_DNA"/>
</dbReference>
<dbReference type="Proteomes" id="UP000823749">
    <property type="component" value="Chromosome 9"/>
</dbReference>
<accession>A0AAV6IXG7</accession>
<dbReference type="SUPFAM" id="SSF53613">
    <property type="entry name" value="Ribokinase-like"/>
    <property type="match status" value="1"/>
</dbReference>
<dbReference type="PANTHER" id="PTHR47826:SF1">
    <property type="entry name" value="OS03G0164700 PROTEIN"/>
    <property type="match status" value="1"/>
</dbReference>
<protein>
    <submittedName>
        <fullName evidence="1">Uncharacterized protein</fullName>
    </submittedName>
</protein>
<evidence type="ECO:0000313" key="1">
    <source>
        <dbReference type="EMBL" id="KAG5532228.1"/>
    </source>
</evidence>
<dbReference type="Gene3D" id="3.40.1190.20">
    <property type="match status" value="1"/>
</dbReference>
<sequence>MVVRRRRRIFCGDGATAVVASKMVVVGVLVFSAGGDDGNRGSPIGWLANLWPILPILPFDWVAVGCNVEVYADSCSLHLLGVMKGICLMQEHYLQPEKLERLFAFSIKLLTENDNLIKWRCDLVDRRNLMFVFLYQLFVKVECDAQALALYEAQVSRSYFFFDPAPRGKSLSAGTPEVQKAFGKFLRMSDVLLLTSEEVESLTRIRNPVLAGQELLKKGLRAKWVNVKMGAKGSTLITMSSISCAPAFKSHRTNSPLMSTSRHVFFVAAIAFGFIHNMPTVNILTIANPVGAAAATAMCCGAGRNIAILKQLIELVKDENLHKDDKFWNDLTRKIGFSRNYVSNQNAYKWKQYSVQSGSPAMLESAGLNKVVPS</sequence>
<proteinExistence type="predicted"/>